<protein>
    <submittedName>
        <fullName evidence="1">Uncharacterized protein</fullName>
    </submittedName>
</protein>
<evidence type="ECO:0000313" key="1">
    <source>
        <dbReference type="EMBL" id="ORY60075.1"/>
    </source>
</evidence>
<gene>
    <name evidence="1" type="ORF">BCR38DRAFT_443843</name>
</gene>
<name>A0A1Y2DN54_9PEZI</name>
<dbReference type="RefSeq" id="XP_040712509.1">
    <property type="nucleotide sequence ID" value="XM_040860906.1"/>
</dbReference>
<keyword evidence="2" id="KW-1185">Reference proteome</keyword>
<dbReference type="InParanoid" id="A0A1Y2DN54"/>
<proteinExistence type="predicted"/>
<dbReference type="AlphaFoldDB" id="A0A1Y2DN54"/>
<evidence type="ECO:0000313" key="2">
    <source>
        <dbReference type="Proteomes" id="UP000193689"/>
    </source>
</evidence>
<reference evidence="1 2" key="1">
    <citation type="submission" date="2016-07" db="EMBL/GenBank/DDBJ databases">
        <title>Pervasive Adenine N6-methylation of Active Genes in Fungi.</title>
        <authorList>
            <consortium name="DOE Joint Genome Institute"/>
            <person name="Mondo S.J."/>
            <person name="Dannebaum R.O."/>
            <person name="Kuo R.C."/>
            <person name="Labutti K."/>
            <person name="Haridas S."/>
            <person name="Kuo A."/>
            <person name="Salamov A."/>
            <person name="Ahrendt S.R."/>
            <person name="Lipzen A."/>
            <person name="Sullivan W."/>
            <person name="Andreopoulos W.B."/>
            <person name="Clum A."/>
            <person name="Lindquist E."/>
            <person name="Daum C."/>
            <person name="Ramamoorthy G.K."/>
            <person name="Gryganskyi A."/>
            <person name="Culley D."/>
            <person name="Magnuson J.K."/>
            <person name="James T.Y."/>
            <person name="O'Malley M.A."/>
            <person name="Stajich J.E."/>
            <person name="Spatafora J.W."/>
            <person name="Visel A."/>
            <person name="Grigoriev I.V."/>
        </authorList>
    </citation>
    <scope>NUCLEOTIDE SEQUENCE [LARGE SCALE GENOMIC DNA]</scope>
    <source>
        <strain evidence="1 2">CBS 129021</strain>
    </source>
</reference>
<dbReference type="EMBL" id="MCFJ01000012">
    <property type="protein sequence ID" value="ORY60075.1"/>
    <property type="molecule type" value="Genomic_DNA"/>
</dbReference>
<dbReference type="Proteomes" id="UP000193689">
    <property type="component" value="Unassembled WGS sequence"/>
</dbReference>
<comment type="caution">
    <text evidence="1">The sequence shown here is derived from an EMBL/GenBank/DDBJ whole genome shotgun (WGS) entry which is preliminary data.</text>
</comment>
<sequence length="110" mass="13084">MQLKYCNDHKCGEDDCTREKTKREQNWCDYHTCHYESCKDFVPGDNPVASKADHQAESYCTRHRQCKKDGCLNIVHKVGGEDYRRHWYVISRVITFLFHRLCKMGRYSSS</sequence>
<organism evidence="1 2">
    <name type="scientific">Pseudomassariella vexata</name>
    <dbReference type="NCBI Taxonomy" id="1141098"/>
    <lineage>
        <taxon>Eukaryota</taxon>
        <taxon>Fungi</taxon>
        <taxon>Dikarya</taxon>
        <taxon>Ascomycota</taxon>
        <taxon>Pezizomycotina</taxon>
        <taxon>Sordariomycetes</taxon>
        <taxon>Xylariomycetidae</taxon>
        <taxon>Amphisphaeriales</taxon>
        <taxon>Pseudomassariaceae</taxon>
        <taxon>Pseudomassariella</taxon>
    </lineage>
</organism>
<accession>A0A1Y2DN54</accession>
<dbReference type="GeneID" id="63777118"/>